<proteinExistence type="predicted"/>
<organism evidence="1 2">
    <name type="scientific">Enterococcus ureilyticus</name>
    <dbReference type="NCBI Taxonomy" id="1131292"/>
    <lineage>
        <taxon>Bacteria</taxon>
        <taxon>Bacillati</taxon>
        <taxon>Bacillota</taxon>
        <taxon>Bacilli</taxon>
        <taxon>Lactobacillales</taxon>
        <taxon>Enterococcaceae</taxon>
        <taxon>Enterococcus</taxon>
    </lineage>
</organism>
<accession>A0A1E5H8Z0</accession>
<evidence type="ECO:0008006" key="3">
    <source>
        <dbReference type="Google" id="ProtNLM"/>
    </source>
</evidence>
<dbReference type="STRING" id="1131292.BCR24_07460"/>
<reference evidence="2" key="1">
    <citation type="submission" date="2016-09" db="EMBL/GenBank/DDBJ databases">
        <authorList>
            <person name="Gulvik C.A."/>
        </authorList>
    </citation>
    <scope>NUCLEOTIDE SEQUENCE [LARGE SCALE GENOMIC DNA]</scope>
    <source>
        <strain evidence="2">LMG 26676</strain>
    </source>
</reference>
<gene>
    <name evidence="1" type="ORF">BCR24_07460</name>
</gene>
<dbReference type="AlphaFoldDB" id="A0A1E5H8Z0"/>
<evidence type="ECO:0000313" key="2">
    <source>
        <dbReference type="Proteomes" id="UP000094469"/>
    </source>
</evidence>
<dbReference type="RefSeq" id="WP_069641092.1">
    <property type="nucleotide sequence ID" value="NZ_JAFBEZ010000001.1"/>
</dbReference>
<dbReference type="OrthoDB" id="2193809at2"/>
<evidence type="ECO:0000313" key="1">
    <source>
        <dbReference type="EMBL" id="OEG21296.1"/>
    </source>
</evidence>
<keyword evidence="2" id="KW-1185">Reference proteome</keyword>
<comment type="caution">
    <text evidence="1">The sequence shown here is derived from an EMBL/GenBank/DDBJ whole genome shotgun (WGS) entry which is preliminary data.</text>
</comment>
<name>A0A1E5H8Z0_9ENTE</name>
<dbReference type="EMBL" id="MIKC01000040">
    <property type="protein sequence ID" value="OEG21296.1"/>
    <property type="molecule type" value="Genomic_DNA"/>
</dbReference>
<dbReference type="Proteomes" id="UP000094469">
    <property type="component" value="Unassembled WGS sequence"/>
</dbReference>
<protein>
    <recommendedName>
        <fullName evidence="3">WxL domain-containing protein</fullName>
    </recommendedName>
</protein>
<sequence length="1079" mass="119137">MKKRNVGIAGSIFSLLLVSGIVYWSGSSIKAENVDANESEQVSKTTAPRSITRDHQSEEFLANPEEEGWQRIQTIEHASIPLDGGKSFNFGIGGYDPNSIIANVPSQAVVGKDVNLRGDKLFPMTPNIYLKSGSTYVPAIANSDSYPRSRLLSWSYDPGNGKQTLSTSDMRVDEIGTNWNKPPTGVDGRYYKKVMKNGMTAYMYRYYTITKNIPKSTGGSMDKNPYGVENDIQLATTMIMTGQRNGSVKVDYFIQNLPYLRTENPDYDSTLETTPNRIDGFLPSNDPNTKVLNDFTLNGQFIPAIGTKNNAPLRLIGDQAGSYTEWPTVATGKTRINYYLGLPNGPDNWTGGNTTTFYGTTKGNPFAFSDRYGTGFEAIPGGAGEAGEAGTYLYKDTTSGGIYIYPAVLFKNQPKTFKPGDIEGYSFQYGMSIVSDAPTLYLDEDEYNITDQKPTAKVSGVWYDGSNLNTTLYYSIDGGPEQIYEPAGYTSSAQLGNEMPFELEIPNLNKDEHTITIYAQNSEEKPKKSSTQTAKIVYVAGEPKLTVDKKNGGVGQDFTVSGSVINKIAAEPDRELHYNPTNIYIKKTDAPDSSYKLATTIDANSVDSKFSYTIPASEIPLVANADYRFSIRAINKYDMISNVEDIRLAVNHAKPTFELASDIIQILDNTKPSYTLELAKLKHTGDSYPLFIQYKVDGEANWTKLDKVIGATDPSKPMIETANATFEIPAEKLPFETAHTLTVTIVDNFGVEADVQNVEFIKPGKPALVLDNKNGPSLGETQTVKGTITTEYFPAKLQYKIVKNGEVGAVYKELSENDVVIDQTSGKFSFTLDKGLFPVGASYEIFVKGMDKYNQETEEVSYRLTEVVHFKVKFVNAIGATIHPDITIDRELNDTIDLSLEQAVQDTLMKLKEEYTFDESSLPKGEVAVDSSTASWEYKFTGRLVYLSSPESFDFKLNIASYKKIRVDDPEVIGLPLVVSDTRESMPGWSLSVKLTEELLNQDGKTILKNAIRYKNGKTETILNNQGYQIVSHLDSGKYDVSKEWSADGNGLKLEIAPGAVNALGKYHGEILFELSETP</sequence>